<protein>
    <submittedName>
        <fullName evidence="2">NADH dehydrogenase subunit 6</fullName>
    </submittedName>
</protein>
<proteinExistence type="predicted"/>
<reference evidence="3" key="2">
    <citation type="submission" date="2020-08" db="EMBL/GenBank/DDBJ databases">
        <title>Extreme Genomic Makeover: Evolutionary History of Maternally-transmitted Clam Symbionts.</title>
        <authorList>
            <person name="Perez M."/>
            <person name="Breusing C."/>
            <person name="Angers B."/>
            <person name="Won Y.-J."/>
            <person name="Young R."/>
        </authorList>
    </citation>
    <scope>NUCLEOTIDE SEQUENCE</scope>
    <source>
        <strain evidence="3">TVG48_13_S6</strain>
        <tissue evidence="3">Gills</tissue>
    </source>
</reference>
<keyword evidence="1" id="KW-0472">Membrane</keyword>
<evidence type="ECO:0000256" key="1">
    <source>
        <dbReference type="SAM" id="Phobius"/>
    </source>
</evidence>
<feature type="transmembrane region" description="Helical" evidence="1">
    <location>
        <begin position="47"/>
        <end position="73"/>
    </location>
</feature>
<dbReference type="EMBL" id="MT947384">
    <property type="protein sequence ID" value="UFQ25416.1"/>
    <property type="molecule type" value="Genomic_DNA"/>
</dbReference>
<reference evidence="2" key="1">
    <citation type="journal article" date="2017" name="Mar. Genomics">
        <title>Updated mitochondrial phylogeny of Pteriomorph and Heterodont Bivalvia, including deep-sea chemosymbiotic Bathymodiolus mussels, vesicomyid clams and the thyasirid clam Conchocele cf. bisecta.</title>
        <authorList>
            <person name="Ozawa G."/>
            <person name="Shimamura S."/>
            <person name="Takaki Y."/>
            <person name="Yokobori S."/>
            <person name="Ohara Y."/>
            <person name="Takishita K."/>
            <person name="Maruyama T."/>
            <person name="Fujikura K."/>
            <person name="Yoshida T."/>
        </authorList>
    </citation>
    <scope>NUCLEOTIDE SEQUENCE</scope>
</reference>
<keyword evidence="2" id="KW-0496">Mitochondrion</keyword>
<dbReference type="AlphaFoldDB" id="A0A1B4WR48"/>
<dbReference type="EMBL" id="AP014557">
    <property type="protein sequence ID" value="BAV25031.1"/>
    <property type="molecule type" value="Genomic_DNA"/>
</dbReference>
<accession>A0A1B4WR48</accession>
<feature type="transmembrane region" description="Helical" evidence="1">
    <location>
        <begin position="128"/>
        <end position="150"/>
    </location>
</feature>
<keyword evidence="1" id="KW-1133">Transmembrane helix</keyword>
<sequence>MAEMFVLVFLLLCSNFSIWVEHPLILGGGLLMVSIVSLPLMISVGSLFGFSFFIVVVGGVLIVFAYSVSLISITKSDLLLKYFTQSLGVVGKVWSVFLFFSLVFLFSSWVVGAGIFCWSDVLYFSKGWGLGVVLLGFLLLAIMVIAISLASKFKGALIK</sequence>
<organism evidence="2">
    <name type="scientific">Abyssogena phaseoliformis</name>
    <dbReference type="NCBI Taxonomy" id="1871145"/>
    <lineage>
        <taxon>Eukaryota</taxon>
        <taxon>Metazoa</taxon>
        <taxon>Spiralia</taxon>
        <taxon>Lophotrochozoa</taxon>
        <taxon>Mollusca</taxon>
        <taxon>Bivalvia</taxon>
        <taxon>Autobranchia</taxon>
        <taxon>Heteroconchia</taxon>
        <taxon>Euheterodonta</taxon>
        <taxon>Imparidentia</taxon>
        <taxon>Neoheterodontei</taxon>
        <taxon>Venerida</taxon>
        <taxon>Glossoidea</taxon>
        <taxon>Vesicomyidae</taxon>
        <taxon>Abyssogena</taxon>
    </lineage>
</organism>
<name>A0A1B4WR48_9BIVA</name>
<keyword evidence="1" id="KW-0812">Transmembrane</keyword>
<geneLocation type="mitochondrion" evidence="2"/>
<gene>
    <name evidence="2" type="primary">ND6</name>
</gene>
<evidence type="ECO:0000313" key="2">
    <source>
        <dbReference type="EMBL" id="BAV25031.1"/>
    </source>
</evidence>
<evidence type="ECO:0000313" key="3">
    <source>
        <dbReference type="EMBL" id="UFQ25416.1"/>
    </source>
</evidence>
<feature type="transmembrane region" description="Helical" evidence="1">
    <location>
        <begin position="93"/>
        <end position="116"/>
    </location>
</feature>